<sequence>MRSLVHMRHIVLLGDSILDNAAYVRGGPDVVAQLRDRLPPGDRATLLAVDGAVTADVARQLARLPADATDLVLSVGGNDALGHVGLLQRRAQHGAEVLEWFDAAVAAFADDYRRLVDALARRGPSATVCTIYEGQLEPAMRRPARAALAIFNDAIQRAARAAALPVIELRDVCTEPADYANPIEPSVQGGAKIAAAIVRQVLA</sequence>
<keyword evidence="3" id="KW-1185">Reference proteome</keyword>
<comment type="caution">
    <text evidence="2">The sequence shown here is derived from an EMBL/GenBank/DDBJ whole genome shotgun (WGS) entry which is preliminary data.</text>
</comment>
<name>A0AA37Q4X7_9BACT</name>
<evidence type="ECO:0000259" key="1">
    <source>
        <dbReference type="Pfam" id="PF13472"/>
    </source>
</evidence>
<gene>
    <name evidence="2" type="ORF">rosag_11950</name>
</gene>
<dbReference type="GO" id="GO:0016788">
    <property type="term" value="F:hydrolase activity, acting on ester bonds"/>
    <property type="evidence" value="ECO:0007669"/>
    <property type="project" value="UniProtKB-ARBA"/>
</dbReference>
<dbReference type="InterPro" id="IPR036514">
    <property type="entry name" value="SGNH_hydro_sf"/>
</dbReference>
<dbReference type="Proteomes" id="UP001161325">
    <property type="component" value="Unassembled WGS sequence"/>
</dbReference>
<dbReference type="Gene3D" id="3.40.50.1110">
    <property type="entry name" value="SGNH hydrolase"/>
    <property type="match status" value="1"/>
</dbReference>
<proteinExistence type="predicted"/>
<dbReference type="InterPro" id="IPR013830">
    <property type="entry name" value="SGNH_hydro"/>
</dbReference>
<dbReference type="Pfam" id="PF13472">
    <property type="entry name" value="Lipase_GDSL_2"/>
    <property type="match status" value="1"/>
</dbReference>
<evidence type="ECO:0000313" key="2">
    <source>
        <dbReference type="EMBL" id="GLC24682.1"/>
    </source>
</evidence>
<dbReference type="SUPFAM" id="SSF52266">
    <property type="entry name" value="SGNH hydrolase"/>
    <property type="match status" value="1"/>
</dbReference>
<accession>A0AA37Q4X7</accession>
<evidence type="ECO:0000313" key="3">
    <source>
        <dbReference type="Proteomes" id="UP001161325"/>
    </source>
</evidence>
<dbReference type="AlphaFoldDB" id="A0AA37Q4X7"/>
<organism evidence="2 3">
    <name type="scientific">Roseisolibacter agri</name>
    <dbReference type="NCBI Taxonomy" id="2014610"/>
    <lineage>
        <taxon>Bacteria</taxon>
        <taxon>Pseudomonadati</taxon>
        <taxon>Gemmatimonadota</taxon>
        <taxon>Gemmatimonadia</taxon>
        <taxon>Gemmatimonadales</taxon>
        <taxon>Gemmatimonadaceae</taxon>
        <taxon>Roseisolibacter</taxon>
    </lineage>
</organism>
<protein>
    <recommendedName>
        <fullName evidence="1">SGNH hydrolase-type esterase domain-containing protein</fullName>
    </recommendedName>
</protein>
<reference evidence="2" key="1">
    <citation type="submission" date="2022-08" db="EMBL/GenBank/DDBJ databases">
        <title>Draft genome sequencing of Roseisolibacter agri AW1220.</title>
        <authorList>
            <person name="Tobiishi Y."/>
            <person name="Tonouchi A."/>
        </authorList>
    </citation>
    <scope>NUCLEOTIDE SEQUENCE</scope>
    <source>
        <strain evidence="2">AW1220</strain>
    </source>
</reference>
<dbReference type="EMBL" id="BRXS01000002">
    <property type="protein sequence ID" value="GLC24682.1"/>
    <property type="molecule type" value="Genomic_DNA"/>
</dbReference>
<feature type="domain" description="SGNH hydrolase-type esterase" evidence="1">
    <location>
        <begin position="12"/>
        <end position="178"/>
    </location>
</feature>